<keyword evidence="3" id="KW-1185">Reference proteome</keyword>
<dbReference type="SUPFAM" id="SSF51735">
    <property type="entry name" value="NAD(P)-binding Rossmann-fold domains"/>
    <property type="match status" value="1"/>
</dbReference>
<evidence type="ECO:0000313" key="2">
    <source>
        <dbReference type="EMBL" id="ADJ27282.1"/>
    </source>
</evidence>
<evidence type="ECO:0000313" key="3">
    <source>
        <dbReference type="Proteomes" id="UP000000393"/>
    </source>
</evidence>
<dbReference type="STRING" id="105559.Nwat_0312"/>
<evidence type="ECO:0000259" key="1">
    <source>
        <dbReference type="Pfam" id="PF01370"/>
    </source>
</evidence>
<dbReference type="GO" id="GO:0004029">
    <property type="term" value="F:aldehyde dehydrogenase (NAD+) activity"/>
    <property type="evidence" value="ECO:0007669"/>
    <property type="project" value="TreeGrafter"/>
</dbReference>
<dbReference type="Proteomes" id="UP000000393">
    <property type="component" value="Chromosome"/>
</dbReference>
<proteinExistence type="predicted"/>
<dbReference type="InterPro" id="IPR036291">
    <property type="entry name" value="NAD(P)-bd_dom_sf"/>
</dbReference>
<dbReference type="OrthoDB" id="9808276at2"/>
<dbReference type="HOGENOM" id="CLU_007383_11_4_6"/>
<name>D8K9J3_NITWC</name>
<dbReference type="EMBL" id="CP002086">
    <property type="protein sequence ID" value="ADJ27282.1"/>
    <property type="molecule type" value="Genomic_DNA"/>
</dbReference>
<accession>D8K9J3</accession>
<organism evidence="2 3">
    <name type="scientific">Nitrosococcus watsoni (strain C-113)</name>
    <dbReference type="NCBI Taxonomy" id="105559"/>
    <lineage>
        <taxon>Bacteria</taxon>
        <taxon>Pseudomonadati</taxon>
        <taxon>Pseudomonadota</taxon>
        <taxon>Gammaproteobacteria</taxon>
        <taxon>Chromatiales</taxon>
        <taxon>Chromatiaceae</taxon>
        <taxon>Nitrosococcus</taxon>
    </lineage>
</organism>
<dbReference type="eggNOG" id="COG0451">
    <property type="taxonomic scope" value="Bacteria"/>
</dbReference>
<dbReference type="InterPro" id="IPR001509">
    <property type="entry name" value="Epimerase_deHydtase"/>
</dbReference>
<dbReference type="CDD" id="cd05266">
    <property type="entry name" value="SDR_a4"/>
    <property type="match status" value="1"/>
</dbReference>
<reference evidence="2 3" key="1">
    <citation type="submission" date="2010-06" db="EMBL/GenBank/DDBJ databases">
        <title>Complete sequence of chromosome of Nitrosococcus watsoni C-113.</title>
        <authorList>
            <consortium name="US DOE Joint Genome Institute"/>
            <person name="Lucas S."/>
            <person name="Copeland A."/>
            <person name="Lapidus A."/>
            <person name="Cheng J.-F."/>
            <person name="Bruce D."/>
            <person name="Goodwin L."/>
            <person name="Pitluck S."/>
            <person name="Malfatti S.A."/>
            <person name="Chain P.S.G."/>
            <person name="Land M."/>
            <person name="Hauser L."/>
            <person name="Kyrpides N."/>
            <person name="Ivanova N."/>
            <person name="Cambell M.A."/>
            <person name="Heidelberg J.F."/>
            <person name="Klotz M.G."/>
            <person name="Woyke T."/>
        </authorList>
    </citation>
    <scope>NUCLEOTIDE SEQUENCE [LARGE SCALE GENOMIC DNA]</scope>
    <source>
        <strain evidence="2 3">C-113</strain>
    </source>
</reference>
<dbReference type="KEGG" id="nwa:Nwat_0312"/>
<feature type="domain" description="NAD-dependent epimerase/dehydratase" evidence="1">
    <location>
        <begin position="12"/>
        <end position="212"/>
    </location>
</feature>
<dbReference type="Gene3D" id="3.40.50.720">
    <property type="entry name" value="NAD(P)-binding Rossmann-like Domain"/>
    <property type="match status" value="1"/>
</dbReference>
<dbReference type="Pfam" id="PF01370">
    <property type="entry name" value="Epimerase"/>
    <property type="match status" value="1"/>
</dbReference>
<dbReference type="GO" id="GO:0005737">
    <property type="term" value="C:cytoplasm"/>
    <property type="evidence" value="ECO:0007669"/>
    <property type="project" value="TreeGrafter"/>
</dbReference>
<sequence>MAATPSKIPAFIVGFGNIGQRVAALWQRDGSEVTALIRTPRDIVGCRAIFGDLDHPETLHSMPQKPALLFHFAPPAPSGVSDNRTSHLLKVMEKAPPQRIVYISTSGVYGDCGGAWVDESRPVHPGNNRSRRRTDAERQLMGFARRHSLPLIILRVPGIYGSGRLPLERLRQGNPVVCPEQAPWSNRIHADDLAIIAVRAGQSDTPGGIYNVSDDEPTSMTDYLYRLADAAGLPRPPCVSLAKAQRIFSPKLLEYLNESRRLNNQKMKTVLGVKLRYPTLDTGLPAALGISK</sequence>
<protein>
    <submittedName>
        <fullName evidence="2">NAD-dependent epimerase/dehydratase</fullName>
    </submittedName>
</protein>
<gene>
    <name evidence="2" type="ordered locus">Nwat_0312</name>
</gene>
<dbReference type="PANTHER" id="PTHR48079">
    <property type="entry name" value="PROTEIN YEEZ"/>
    <property type="match status" value="1"/>
</dbReference>
<dbReference type="PANTHER" id="PTHR48079:SF6">
    <property type="entry name" value="NAD(P)-BINDING DOMAIN-CONTAINING PROTEIN-RELATED"/>
    <property type="match status" value="1"/>
</dbReference>
<dbReference type="InterPro" id="IPR051783">
    <property type="entry name" value="NAD(P)-dependent_oxidoreduct"/>
</dbReference>
<dbReference type="AlphaFoldDB" id="D8K9J3"/>
<dbReference type="RefSeq" id="WP_013219393.1">
    <property type="nucleotide sequence ID" value="NC_014315.1"/>
</dbReference>